<sequence>MQMMMKKKEKKFMKKEKRKKRKMGRTTNMNMNTSMSMKKRKKKKTTTRMMGTKTTKTNSSNFKMIQMIPITKHRKKQSKKTIQMRKAIRELDEFDGASYVANEMTEEEMDEMDKDPVMMEVEKESSTLMVTENDFKGIDLENLEEALEEEESLMDAFTGPDAFPDNDDDIYPKGLTKEDMAELDESRQTINRLKKELAEGTIIENKLLLMDEQAMWESLNNGTQYEIMTCLDHMEHGGSDEPLKWLMFDLAFNVTNLILSSVKYNPEAPVLLSHWYPQLTAYERYGYVRAMDFDFTHDDVQSANLDELYHYWSNLGYDEPPKKHPSETGIVTWDREGLDDDERELAALENWYDEVYEEDFENHYFDDEDFTPEQNVFDKNFGGDISKESTKFMAEREDLEKQFNKMYPEADESEIEEHTDKYGRVVNYTVAPDQELEEQFRGHLVVATGPILQDVEIAASITSRMAAEFGKKVFVETRVLNHVREDDHLFEVWLESYEIDLLHSKRKATYSSQEWDGPSVVDDKQMDYLVERVGHLISDDFRYSYRMFDWDFVGQ</sequence>
<protein>
    <submittedName>
        <fullName evidence="3">Uncharacterized protein</fullName>
    </submittedName>
</protein>
<dbReference type="EMBL" id="HBNS01039290">
    <property type="protein sequence ID" value="CAE4637079.1"/>
    <property type="molecule type" value="Transcribed_RNA"/>
</dbReference>
<reference evidence="3" key="1">
    <citation type="submission" date="2021-01" db="EMBL/GenBank/DDBJ databases">
        <authorList>
            <person name="Corre E."/>
            <person name="Pelletier E."/>
            <person name="Niang G."/>
            <person name="Scheremetjew M."/>
            <person name="Finn R."/>
            <person name="Kale V."/>
            <person name="Holt S."/>
            <person name="Cochrane G."/>
            <person name="Meng A."/>
            <person name="Brown T."/>
            <person name="Cohen L."/>
        </authorList>
    </citation>
    <scope>NUCLEOTIDE SEQUENCE</scope>
    <source>
        <strain evidence="3">GSO104</strain>
    </source>
</reference>
<dbReference type="AlphaFoldDB" id="A0A7S4W318"/>
<feature type="compositionally biased region" description="Low complexity" evidence="2">
    <location>
        <begin position="25"/>
        <end position="36"/>
    </location>
</feature>
<feature type="compositionally biased region" description="Basic residues" evidence="2">
    <location>
        <begin position="37"/>
        <end position="46"/>
    </location>
</feature>
<feature type="compositionally biased region" description="Basic residues" evidence="2">
    <location>
        <begin position="1"/>
        <end position="24"/>
    </location>
</feature>
<gene>
    <name evidence="3" type="ORF">DBRI00130_LOCUS30630</name>
</gene>
<evidence type="ECO:0000256" key="2">
    <source>
        <dbReference type="SAM" id="MobiDB-lite"/>
    </source>
</evidence>
<organism evidence="3">
    <name type="scientific">Ditylum brightwellii</name>
    <dbReference type="NCBI Taxonomy" id="49249"/>
    <lineage>
        <taxon>Eukaryota</taxon>
        <taxon>Sar</taxon>
        <taxon>Stramenopiles</taxon>
        <taxon>Ochrophyta</taxon>
        <taxon>Bacillariophyta</taxon>
        <taxon>Mediophyceae</taxon>
        <taxon>Lithodesmiophycidae</taxon>
        <taxon>Lithodesmiales</taxon>
        <taxon>Lithodesmiaceae</taxon>
        <taxon>Ditylum</taxon>
    </lineage>
</organism>
<proteinExistence type="predicted"/>
<name>A0A7S4W318_9STRA</name>
<accession>A0A7S4W318</accession>
<evidence type="ECO:0000256" key="1">
    <source>
        <dbReference type="SAM" id="Coils"/>
    </source>
</evidence>
<feature type="region of interest" description="Disordered" evidence="2">
    <location>
        <begin position="1"/>
        <end position="56"/>
    </location>
</feature>
<feature type="coiled-coil region" evidence="1">
    <location>
        <begin position="133"/>
        <end position="196"/>
    </location>
</feature>
<evidence type="ECO:0000313" key="3">
    <source>
        <dbReference type="EMBL" id="CAE4637079.1"/>
    </source>
</evidence>
<keyword evidence="1" id="KW-0175">Coiled coil</keyword>
<feature type="compositionally biased region" description="Low complexity" evidence="2">
    <location>
        <begin position="47"/>
        <end position="56"/>
    </location>
</feature>